<keyword evidence="1 4" id="KW-0489">Methyltransferase</keyword>
<dbReference type="PANTHER" id="PTHR43861">
    <property type="entry name" value="TRANS-ACONITATE 2-METHYLTRANSFERASE-RELATED"/>
    <property type="match status" value="1"/>
</dbReference>
<evidence type="ECO:0000313" key="4">
    <source>
        <dbReference type="EMBL" id="QVY63500.1"/>
    </source>
</evidence>
<sequence length="256" mass="30165">MAINHFEEYDDPILYDQENEAHLPELPFLLKWAEKQQSIIVDLACGTGRLTIPLAKRGYHLVGVDIHNGMLTQAKQKSGQHGVRIDWREQDCTVLDLQIKSRFIYCVGNSFQHFHSNEEQDRFLTSVHKHLHDDGILIFGTRFPSEEELLQPSTEEYWRSYKDNEQVTVDVYTISQYDSLSQIQHYTTIRKYKNQDGTIINEKITGIQLRYVFPKEMERLLRSNGFEILHHYSDWQESEITTDSYESIYVCRKKNS</sequence>
<dbReference type="Gene3D" id="3.40.50.150">
    <property type="entry name" value="Vaccinia Virus protein VP39"/>
    <property type="match status" value="1"/>
</dbReference>
<dbReference type="InterPro" id="IPR029063">
    <property type="entry name" value="SAM-dependent_MTases_sf"/>
</dbReference>
<dbReference type="Gene3D" id="2.20.25.110">
    <property type="entry name" value="S-adenosyl-L-methionine-dependent methyltransferases"/>
    <property type="match status" value="1"/>
</dbReference>
<name>A0ABX8FHI7_9BACI</name>
<dbReference type="SUPFAM" id="SSF53335">
    <property type="entry name" value="S-adenosyl-L-methionine-dependent methyltransferases"/>
    <property type="match status" value="1"/>
</dbReference>
<keyword evidence="5" id="KW-1185">Reference proteome</keyword>
<keyword evidence="2" id="KW-0808">Transferase</keyword>
<dbReference type="GO" id="GO:0008168">
    <property type="term" value="F:methyltransferase activity"/>
    <property type="evidence" value="ECO:0007669"/>
    <property type="project" value="UniProtKB-KW"/>
</dbReference>
<dbReference type="EMBL" id="CP071709">
    <property type="protein sequence ID" value="QVY63500.1"/>
    <property type="molecule type" value="Genomic_DNA"/>
</dbReference>
<organism evidence="4 5">
    <name type="scientific">Cytobacillus gottheilii</name>
    <dbReference type="NCBI Taxonomy" id="859144"/>
    <lineage>
        <taxon>Bacteria</taxon>
        <taxon>Bacillati</taxon>
        <taxon>Bacillota</taxon>
        <taxon>Bacilli</taxon>
        <taxon>Bacillales</taxon>
        <taxon>Bacillaceae</taxon>
        <taxon>Cytobacillus</taxon>
    </lineage>
</organism>
<dbReference type="PANTHER" id="PTHR43861:SF1">
    <property type="entry name" value="TRANS-ACONITATE 2-METHYLTRANSFERASE"/>
    <property type="match status" value="1"/>
</dbReference>
<evidence type="ECO:0000256" key="2">
    <source>
        <dbReference type="ARBA" id="ARBA00022679"/>
    </source>
</evidence>
<dbReference type="RefSeq" id="WP_214478638.1">
    <property type="nucleotide sequence ID" value="NZ_CP071709.1"/>
</dbReference>
<dbReference type="GO" id="GO:0032259">
    <property type="term" value="P:methylation"/>
    <property type="evidence" value="ECO:0007669"/>
    <property type="project" value="UniProtKB-KW"/>
</dbReference>
<proteinExistence type="predicted"/>
<evidence type="ECO:0000256" key="1">
    <source>
        <dbReference type="ARBA" id="ARBA00022603"/>
    </source>
</evidence>
<gene>
    <name evidence="4" type="ORF">J1899_10825</name>
</gene>
<evidence type="ECO:0000313" key="5">
    <source>
        <dbReference type="Proteomes" id="UP000679247"/>
    </source>
</evidence>
<dbReference type="CDD" id="cd02440">
    <property type="entry name" value="AdoMet_MTases"/>
    <property type="match status" value="1"/>
</dbReference>
<dbReference type="Proteomes" id="UP000679247">
    <property type="component" value="Chromosome"/>
</dbReference>
<dbReference type="InterPro" id="IPR041698">
    <property type="entry name" value="Methyltransf_25"/>
</dbReference>
<protein>
    <submittedName>
        <fullName evidence="4">Class I SAM-dependent methyltransferase</fullName>
    </submittedName>
</protein>
<accession>A0ABX8FHI7</accession>
<evidence type="ECO:0000259" key="3">
    <source>
        <dbReference type="Pfam" id="PF13649"/>
    </source>
</evidence>
<feature type="domain" description="Methyltransferase" evidence="3">
    <location>
        <begin position="40"/>
        <end position="135"/>
    </location>
</feature>
<reference evidence="4 5" key="1">
    <citation type="submission" date="2021-03" db="EMBL/GenBank/DDBJ databases">
        <title>The first data on the complete genome of the tetrodotoxin-producing bacterium.</title>
        <authorList>
            <person name="Melnikova D.I."/>
            <person name="Nijland R."/>
            <person name="Magarlamov T.Y."/>
        </authorList>
    </citation>
    <scope>NUCLEOTIDE SEQUENCE [LARGE SCALE GENOMIC DNA]</scope>
    <source>
        <strain evidence="4 5">1839</strain>
    </source>
</reference>
<dbReference type="Pfam" id="PF13649">
    <property type="entry name" value="Methyltransf_25"/>
    <property type="match status" value="1"/>
</dbReference>